<evidence type="ECO:0000313" key="2">
    <source>
        <dbReference type="EMBL" id="GJE78644.1"/>
    </source>
</evidence>
<evidence type="ECO:0000256" key="1">
    <source>
        <dbReference type="SAM" id="MobiDB-lite"/>
    </source>
</evidence>
<feature type="region of interest" description="Disordered" evidence="1">
    <location>
        <begin position="223"/>
        <end position="248"/>
    </location>
</feature>
<reference evidence="2" key="1">
    <citation type="journal article" date="2021" name="Front. Microbiol.">
        <title>Comprehensive Comparative Genomics and Phenotyping of Methylobacterium Species.</title>
        <authorList>
            <person name="Alessa O."/>
            <person name="Ogura Y."/>
            <person name="Fujitani Y."/>
            <person name="Takami H."/>
            <person name="Hayashi T."/>
            <person name="Sahin N."/>
            <person name="Tani A."/>
        </authorList>
    </citation>
    <scope>NUCLEOTIDE SEQUENCE</scope>
    <source>
        <strain evidence="2">DSM 14458</strain>
    </source>
</reference>
<comment type="caution">
    <text evidence="2">The sequence shown here is derived from an EMBL/GenBank/DDBJ whole genome shotgun (WGS) entry which is preliminary data.</text>
</comment>
<evidence type="ECO:0008006" key="4">
    <source>
        <dbReference type="Google" id="ProtNLM"/>
    </source>
</evidence>
<reference evidence="2" key="2">
    <citation type="submission" date="2021-08" db="EMBL/GenBank/DDBJ databases">
        <authorList>
            <person name="Tani A."/>
            <person name="Ola A."/>
            <person name="Ogura Y."/>
            <person name="Katsura K."/>
            <person name="Hayashi T."/>
        </authorList>
    </citation>
    <scope>NUCLEOTIDE SEQUENCE</scope>
    <source>
        <strain evidence="2">DSM 14458</strain>
    </source>
</reference>
<feature type="region of interest" description="Disordered" evidence="1">
    <location>
        <begin position="66"/>
        <end position="88"/>
    </location>
</feature>
<evidence type="ECO:0000313" key="3">
    <source>
        <dbReference type="Proteomes" id="UP001055093"/>
    </source>
</evidence>
<dbReference type="Proteomes" id="UP001055093">
    <property type="component" value="Unassembled WGS sequence"/>
</dbReference>
<protein>
    <recommendedName>
        <fullName evidence="4">MarR family transcriptional regulator</fullName>
    </recommendedName>
</protein>
<feature type="compositionally biased region" description="Basic and acidic residues" evidence="1">
    <location>
        <begin position="223"/>
        <end position="233"/>
    </location>
</feature>
<gene>
    <name evidence="2" type="ORF">BGCPKDLD_5262</name>
</gene>
<accession>A0ABQ4V3R8</accession>
<organism evidence="2 3">
    <name type="scientific">Methylorubrum suomiense</name>
    <dbReference type="NCBI Taxonomy" id="144191"/>
    <lineage>
        <taxon>Bacteria</taxon>
        <taxon>Pseudomonadati</taxon>
        <taxon>Pseudomonadota</taxon>
        <taxon>Alphaproteobacteria</taxon>
        <taxon>Hyphomicrobiales</taxon>
        <taxon>Methylobacteriaceae</taxon>
        <taxon>Methylorubrum</taxon>
    </lineage>
</organism>
<name>A0ABQ4V3R8_9HYPH</name>
<proteinExistence type="predicted"/>
<dbReference type="EMBL" id="BPRE01000033">
    <property type="protein sequence ID" value="GJE78644.1"/>
    <property type="molecule type" value="Genomic_DNA"/>
</dbReference>
<sequence length="248" mass="26530">MRPHPRDGSRDLEGGALSVGQMAEAIGRAHGAALDALSRALWMAHAAGEMTEGEATTLAEAIAARRKPAGGPGTQSGPLPRKAVQRPAMRSVAIERRRRLAASGPMPPALAARFTTGELAALRIIADEHQARGSCALCIDAIAARAGVSRTTAQNAIRQAVRLGMMERQERRRPGMASLTNVLRVTDREWLAWLARGSKVRRLTSTPGLKKLSTTDTRVFLKGESFGHRRDSKGPQSCRGRSSGCEKG</sequence>
<keyword evidence="3" id="KW-1185">Reference proteome</keyword>